<name>A0A2N9LJR3_9BACT</name>
<accession>A0A2N9LJR3</accession>
<sequence>MAEPGPQFTDIDLNNRRQTFMRAPSCLYLFIHRSRMSGRLLNWTRSIQRLIATAFFVRRFQFVFGARRLCGQFCRLSRSRHSPQLH</sequence>
<reference evidence="2" key="1">
    <citation type="submission" date="2018-02" db="EMBL/GenBank/DDBJ databases">
        <authorList>
            <person name="Hausmann B."/>
        </authorList>
    </citation>
    <scope>NUCLEOTIDE SEQUENCE [LARGE SCALE GENOMIC DNA]</scope>
    <source>
        <strain evidence="2">Peat soil MAG SbA5</strain>
    </source>
</reference>
<dbReference type="EMBL" id="OKRB01000097">
    <property type="protein sequence ID" value="SPE23498.1"/>
    <property type="molecule type" value="Genomic_DNA"/>
</dbReference>
<evidence type="ECO:0000313" key="1">
    <source>
        <dbReference type="EMBL" id="SPE23498.1"/>
    </source>
</evidence>
<evidence type="ECO:0000313" key="2">
    <source>
        <dbReference type="Proteomes" id="UP000239735"/>
    </source>
</evidence>
<dbReference type="Proteomes" id="UP000239735">
    <property type="component" value="Unassembled WGS sequence"/>
</dbReference>
<organism evidence="1 2">
    <name type="scientific">Candidatus Sulfuritelmatomonas gaucii</name>
    <dbReference type="NCBI Taxonomy" id="2043161"/>
    <lineage>
        <taxon>Bacteria</taxon>
        <taxon>Pseudomonadati</taxon>
        <taxon>Acidobacteriota</taxon>
        <taxon>Terriglobia</taxon>
        <taxon>Terriglobales</taxon>
        <taxon>Acidobacteriaceae</taxon>
        <taxon>Candidatus Sulfuritelmatomonas</taxon>
    </lineage>
</organism>
<gene>
    <name evidence="1" type="ORF">SBA5_40023</name>
</gene>
<protein>
    <submittedName>
        <fullName evidence="1">Uncharacterized protein</fullName>
    </submittedName>
</protein>
<proteinExistence type="predicted"/>
<dbReference type="AlphaFoldDB" id="A0A2N9LJR3"/>